<keyword evidence="2" id="KW-1185">Reference proteome</keyword>
<evidence type="ECO:0000313" key="1">
    <source>
        <dbReference type="EMBL" id="KAG5615636.1"/>
    </source>
</evidence>
<evidence type="ECO:0000313" key="2">
    <source>
        <dbReference type="Proteomes" id="UP000824120"/>
    </source>
</evidence>
<accession>A0A9J5ZUG9</accession>
<name>A0A9J5ZUG9_SOLCO</name>
<comment type="caution">
    <text evidence="1">The sequence shown here is derived from an EMBL/GenBank/DDBJ whole genome shotgun (WGS) entry which is preliminary data.</text>
</comment>
<protein>
    <submittedName>
        <fullName evidence="1">Uncharacterized protein</fullName>
    </submittedName>
</protein>
<reference evidence="1 2" key="1">
    <citation type="submission" date="2020-09" db="EMBL/GenBank/DDBJ databases">
        <title>De no assembly of potato wild relative species, Solanum commersonii.</title>
        <authorList>
            <person name="Cho K."/>
        </authorList>
    </citation>
    <scope>NUCLEOTIDE SEQUENCE [LARGE SCALE GENOMIC DNA]</scope>
    <source>
        <strain evidence="1">LZ3.2</strain>
        <tissue evidence="1">Leaf</tissue>
    </source>
</reference>
<gene>
    <name evidence="1" type="ORF">H5410_015460</name>
</gene>
<proteinExistence type="predicted"/>
<organism evidence="1 2">
    <name type="scientific">Solanum commersonii</name>
    <name type="common">Commerson's wild potato</name>
    <name type="synonym">Commerson's nightshade</name>
    <dbReference type="NCBI Taxonomy" id="4109"/>
    <lineage>
        <taxon>Eukaryota</taxon>
        <taxon>Viridiplantae</taxon>
        <taxon>Streptophyta</taxon>
        <taxon>Embryophyta</taxon>
        <taxon>Tracheophyta</taxon>
        <taxon>Spermatophyta</taxon>
        <taxon>Magnoliopsida</taxon>
        <taxon>eudicotyledons</taxon>
        <taxon>Gunneridae</taxon>
        <taxon>Pentapetalae</taxon>
        <taxon>asterids</taxon>
        <taxon>lamiids</taxon>
        <taxon>Solanales</taxon>
        <taxon>Solanaceae</taxon>
        <taxon>Solanoideae</taxon>
        <taxon>Solaneae</taxon>
        <taxon>Solanum</taxon>
    </lineage>
</organism>
<dbReference type="Proteomes" id="UP000824120">
    <property type="component" value="Chromosome 3"/>
</dbReference>
<sequence>MCRTTFNGKIMEWICFVLQEASRENESQLRIWKSQESNKHDRFITIVSVQGDNRSVIILPEVAFNVGWKDIAFKIDRFIKEDTNLFITNFLRKADPKIPHVATLKIASDSQMIKRKLWLIQATEKLL</sequence>
<dbReference type="AlphaFoldDB" id="A0A9J5ZUG9"/>
<dbReference type="EMBL" id="JACXVP010000003">
    <property type="protein sequence ID" value="KAG5615636.1"/>
    <property type="molecule type" value="Genomic_DNA"/>
</dbReference>